<dbReference type="GO" id="GO:0016491">
    <property type="term" value="F:oxidoreductase activity"/>
    <property type="evidence" value="ECO:0007669"/>
    <property type="project" value="InterPro"/>
</dbReference>
<dbReference type="PANTHER" id="PTHR30543:SF21">
    <property type="entry name" value="NAD(P)H-DEPENDENT FMN REDUCTASE LOT6"/>
    <property type="match status" value="1"/>
</dbReference>
<name>A0A1M3KW72_9BACT</name>
<dbReference type="SUPFAM" id="SSF52218">
    <property type="entry name" value="Flavoproteins"/>
    <property type="match status" value="1"/>
</dbReference>
<sequence>MMNLVGISGSLRKASTNTGLLRAAQTLLPEGVSLTIAGLADIPLYDEDVEHAGEPEAVAALRKQLAEADGILIASPEYNYSLSGVLKNAIDWMSRTPVKPFNGKPVAIMGASGGNFGTVRGQIALRTVLQSQNALTLSRPEVLVTQGRTKADEAGTLIDEASLKVLGTLIEALVLHVRRTQATRELQ</sequence>
<comment type="caution">
    <text evidence="2">The sequence shown here is derived from an EMBL/GenBank/DDBJ whole genome shotgun (WGS) entry which is preliminary data.</text>
</comment>
<dbReference type="GO" id="GO:0010181">
    <property type="term" value="F:FMN binding"/>
    <property type="evidence" value="ECO:0007669"/>
    <property type="project" value="TreeGrafter"/>
</dbReference>
<dbReference type="Proteomes" id="UP000184233">
    <property type="component" value="Unassembled WGS sequence"/>
</dbReference>
<protein>
    <recommendedName>
        <fullName evidence="1">NADPH-dependent FMN reductase-like domain-containing protein</fullName>
    </recommendedName>
</protein>
<proteinExistence type="predicted"/>
<organism evidence="2 3">
    <name type="scientific">Candidatus Kapaibacterium thiocyanatum</name>
    <dbReference type="NCBI Taxonomy" id="1895771"/>
    <lineage>
        <taxon>Bacteria</taxon>
        <taxon>Pseudomonadati</taxon>
        <taxon>Candidatus Kapaibacteriota</taxon>
        <taxon>Candidatus Kapaibacteriia</taxon>
        <taxon>Candidatus Kapaibacteriales</taxon>
        <taxon>Candidatus Kapaibacteriaceae</taxon>
        <taxon>Candidatus Kapaibacterium</taxon>
    </lineage>
</organism>
<dbReference type="GO" id="GO:0005829">
    <property type="term" value="C:cytosol"/>
    <property type="evidence" value="ECO:0007669"/>
    <property type="project" value="TreeGrafter"/>
</dbReference>
<dbReference type="PANTHER" id="PTHR30543">
    <property type="entry name" value="CHROMATE REDUCTASE"/>
    <property type="match status" value="1"/>
</dbReference>
<dbReference type="InterPro" id="IPR029039">
    <property type="entry name" value="Flavoprotein-like_sf"/>
</dbReference>
<dbReference type="Pfam" id="PF03358">
    <property type="entry name" value="FMN_red"/>
    <property type="match status" value="1"/>
</dbReference>
<evidence type="ECO:0000259" key="1">
    <source>
        <dbReference type="Pfam" id="PF03358"/>
    </source>
</evidence>
<evidence type="ECO:0000313" key="3">
    <source>
        <dbReference type="Proteomes" id="UP000184233"/>
    </source>
</evidence>
<dbReference type="AlphaFoldDB" id="A0A1M3KW72"/>
<dbReference type="Gene3D" id="3.40.50.360">
    <property type="match status" value="1"/>
</dbReference>
<dbReference type="EMBL" id="MKVH01000024">
    <property type="protein sequence ID" value="OJX56623.1"/>
    <property type="molecule type" value="Genomic_DNA"/>
</dbReference>
<feature type="domain" description="NADPH-dependent FMN reductase-like" evidence="1">
    <location>
        <begin position="2"/>
        <end position="147"/>
    </location>
</feature>
<reference evidence="2 3" key="1">
    <citation type="submission" date="2016-09" db="EMBL/GenBank/DDBJ databases">
        <title>Genome-resolved meta-omics ties microbial dynamics to process performance in biotechnology for thiocyanate degradation.</title>
        <authorList>
            <person name="Kantor R.S."/>
            <person name="Huddy R.J."/>
            <person name="Iyer R."/>
            <person name="Thomas B.C."/>
            <person name="Brown C.T."/>
            <person name="Anantharaman K."/>
            <person name="Tringe S."/>
            <person name="Hettich R.L."/>
            <person name="Harrison S.T."/>
            <person name="Banfield J.F."/>
        </authorList>
    </citation>
    <scope>NUCLEOTIDE SEQUENCE [LARGE SCALE GENOMIC DNA]</scope>
    <source>
        <strain evidence="2">59-99</strain>
    </source>
</reference>
<dbReference type="InterPro" id="IPR005025">
    <property type="entry name" value="FMN_Rdtase-like_dom"/>
</dbReference>
<evidence type="ECO:0000313" key="2">
    <source>
        <dbReference type="EMBL" id="OJX56623.1"/>
    </source>
</evidence>
<dbReference type="STRING" id="1895771.BGO89_08705"/>
<dbReference type="InterPro" id="IPR050712">
    <property type="entry name" value="NAD(P)H-dep_reductase"/>
</dbReference>
<accession>A0A1M3KW72</accession>
<gene>
    <name evidence="2" type="ORF">BGO89_08705</name>
</gene>